<sequence>MKLVLSLQSIHNDFDSVLHKLGVTYAGGNYDPSVLVEAKGYTGMSESEMRSAVRNQYSENMTLKECILMSDELAKLGLETTAYGRTIADRIFSSLSISSGEKANTSSGGIGVKKIFDVMLEIPLNFDSMKKSVESHRSPEGSLVFSYDITLSKGDMFKGLLAWFGGSEVYGIDMSDKAGIAAKIRRS</sequence>
<comment type="caution">
    <text evidence="1">The sequence shown here is derived from an EMBL/GenBank/DDBJ whole genome shotgun (WGS) entry which is preliminary data.</text>
</comment>
<protein>
    <submittedName>
        <fullName evidence="1">Uncharacterized protein</fullName>
    </submittedName>
</protein>
<name>A0A939D8X4_CLOAM</name>
<keyword evidence="2" id="KW-1185">Reference proteome</keyword>
<dbReference type="EMBL" id="JAFJZZ010000003">
    <property type="protein sequence ID" value="MBN7773584.1"/>
    <property type="molecule type" value="Genomic_DNA"/>
</dbReference>
<dbReference type="Proteomes" id="UP000664545">
    <property type="component" value="Unassembled WGS sequence"/>
</dbReference>
<evidence type="ECO:0000313" key="1">
    <source>
        <dbReference type="EMBL" id="MBN7773584.1"/>
    </source>
</evidence>
<organism evidence="1 2">
    <name type="scientific">Clostridium aminobutyricum</name>
    <dbReference type="NCBI Taxonomy" id="33953"/>
    <lineage>
        <taxon>Bacteria</taxon>
        <taxon>Bacillati</taxon>
        <taxon>Bacillota</taxon>
        <taxon>Clostridia</taxon>
        <taxon>Eubacteriales</taxon>
        <taxon>Clostridiaceae</taxon>
        <taxon>Clostridium</taxon>
    </lineage>
</organism>
<dbReference type="RefSeq" id="WP_206582415.1">
    <property type="nucleotide sequence ID" value="NZ_JAFJZZ010000003.1"/>
</dbReference>
<evidence type="ECO:0000313" key="2">
    <source>
        <dbReference type="Proteomes" id="UP000664545"/>
    </source>
</evidence>
<dbReference type="AlphaFoldDB" id="A0A939D8X4"/>
<proteinExistence type="predicted"/>
<accession>A0A939D8X4</accession>
<gene>
    <name evidence="1" type="ORF">JYB65_09440</name>
</gene>
<reference evidence="1" key="1">
    <citation type="submission" date="2021-02" db="EMBL/GenBank/DDBJ databases">
        <title>Abyssanaerobacter marinus gen.nov., sp., nov, anaerobic bacterium isolated from the Onnuri vent field of Indian Ocean and suggestion of Mogibacteriaceae fam. nov., and proposal of reclassification of ambiguous this family's genus member.</title>
        <authorList>
            <person name="Kim Y.J."/>
            <person name="Yang J.-A."/>
        </authorList>
    </citation>
    <scope>NUCLEOTIDE SEQUENCE</scope>
    <source>
        <strain evidence="1">DSM 2634</strain>
    </source>
</reference>